<gene>
    <name evidence="2" type="ORF">ACFFK8_02435</name>
</gene>
<proteinExistence type="predicted"/>
<protein>
    <recommendedName>
        <fullName evidence="4">Glycerophosphoryl diester phosphodiesterase membrane domain-containing protein</fullName>
    </recommendedName>
</protein>
<dbReference type="RefSeq" id="WP_027952445.1">
    <property type="nucleotide sequence ID" value="NZ_JADU01000019.1"/>
</dbReference>
<dbReference type="EMBL" id="JBHLZF010000001">
    <property type="protein sequence ID" value="MFB9896711.1"/>
    <property type="molecule type" value="Genomic_DNA"/>
</dbReference>
<feature type="transmembrane region" description="Helical" evidence="1">
    <location>
        <begin position="37"/>
        <end position="57"/>
    </location>
</feature>
<keyword evidence="1" id="KW-0472">Membrane</keyword>
<reference evidence="2 3" key="1">
    <citation type="submission" date="2024-09" db="EMBL/GenBank/DDBJ databases">
        <authorList>
            <person name="Sun Q."/>
            <person name="Mori K."/>
        </authorList>
    </citation>
    <scope>NUCLEOTIDE SEQUENCE [LARGE SCALE GENOMIC DNA]</scope>
    <source>
        <strain evidence="2 3">ATCC 51272</strain>
    </source>
</reference>
<dbReference type="Proteomes" id="UP001589688">
    <property type="component" value="Unassembled WGS sequence"/>
</dbReference>
<feature type="transmembrane region" description="Helical" evidence="1">
    <location>
        <begin position="197"/>
        <end position="227"/>
    </location>
</feature>
<keyword evidence="1" id="KW-0812">Transmembrane</keyword>
<evidence type="ECO:0000313" key="3">
    <source>
        <dbReference type="Proteomes" id="UP001589688"/>
    </source>
</evidence>
<evidence type="ECO:0008006" key="4">
    <source>
        <dbReference type="Google" id="ProtNLM"/>
    </source>
</evidence>
<evidence type="ECO:0000256" key="1">
    <source>
        <dbReference type="SAM" id="Phobius"/>
    </source>
</evidence>
<keyword evidence="1" id="KW-1133">Transmembrane helix</keyword>
<comment type="caution">
    <text evidence="2">The sequence shown here is derived from an EMBL/GenBank/DDBJ whole genome shotgun (WGS) entry which is preliminary data.</text>
</comment>
<sequence length="291" mass="31644">METELYKRRSVSSCIKAAFDLFSTNAWSILRKTWKPALVLSLLLSLTTVLASPQALLATGLHMAEHPTLLYAAMLGSVLLVLVAYIWFLAAVMGLLNGQSMDTNLPRMARLVLTMTGLGIALTLATLGISFGIGFSTGGHDQLGKLALGGVIAYGLMFVELLVLLPLAYSSMKYCMEPQQRVGTVFGRPLLTGFRHWGYLFLTALLVAIITLILSCIFMLPLAILYLAGMVNTSGMLLGDPSLLPAWFGPLNFVVGAMCQFADCYVMVWVLMVFHYAYGHIETLHCPAPAL</sequence>
<evidence type="ECO:0000313" key="2">
    <source>
        <dbReference type="EMBL" id="MFB9896711.1"/>
    </source>
</evidence>
<feature type="transmembrane region" description="Helical" evidence="1">
    <location>
        <begin position="247"/>
        <end position="274"/>
    </location>
</feature>
<feature type="transmembrane region" description="Helical" evidence="1">
    <location>
        <begin position="69"/>
        <end position="96"/>
    </location>
</feature>
<accession>A0ABV5ZH62</accession>
<keyword evidence="3" id="KW-1185">Reference proteome</keyword>
<organism evidence="2 3">
    <name type="scientific">Hallella seregens ATCC 51272</name>
    <dbReference type="NCBI Taxonomy" id="1336250"/>
    <lineage>
        <taxon>Bacteria</taxon>
        <taxon>Pseudomonadati</taxon>
        <taxon>Bacteroidota</taxon>
        <taxon>Bacteroidia</taxon>
        <taxon>Bacteroidales</taxon>
        <taxon>Prevotellaceae</taxon>
        <taxon>Hallella</taxon>
    </lineage>
</organism>
<feature type="transmembrane region" description="Helical" evidence="1">
    <location>
        <begin position="146"/>
        <end position="169"/>
    </location>
</feature>
<feature type="transmembrane region" description="Helical" evidence="1">
    <location>
        <begin position="108"/>
        <end position="134"/>
    </location>
</feature>
<name>A0ABV5ZH62_9BACT</name>